<feature type="region of interest" description="Disordered" evidence="1">
    <location>
        <begin position="332"/>
        <end position="382"/>
    </location>
</feature>
<evidence type="ECO:0000256" key="1">
    <source>
        <dbReference type="SAM" id="MobiDB-lite"/>
    </source>
</evidence>
<keyword evidence="4" id="KW-1185">Reference proteome</keyword>
<accession>A0A167Q8K7</accession>
<feature type="region of interest" description="Disordered" evidence="1">
    <location>
        <begin position="479"/>
        <end position="504"/>
    </location>
</feature>
<reference evidence="3 4" key="1">
    <citation type="journal article" date="2016" name="Mol. Biol. Evol.">
        <title>Comparative Genomics of Early-Diverging Mushroom-Forming Fungi Provides Insights into the Origins of Lignocellulose Decay Capabilities.</title>
        <authorList>
            <person name="Nagy L.G."/>
            <person name="Riley R."/>
            <person name="Tritt A."/>
            <person name="Adam C."/>
            <person name="Daum C."/>
            <person name="Floudas D."/>
            <person name="Sun H."/>
            <person name="Yadav J.S."/>
            <person name="Pangilinan J."/>
            <person name="Larsson K.H."/>
            <person name="Matsuura K."/>
            <person name="Barry K."/>
            <person name="Labutti K."/>
            <person name="Kuo R."/>
            <person name="Ohm R.A."/>
            <person name="Bhattacharya S.S."/>
            <person name="Shirouzu T."/>
            <person name="Yoshinaga Y."/>
            <person name="Martin F.M."/>
            <person name="Grigoriev I.V."/>
            <person name="Hibbett D.S."/>
        </authorList>
    </citation>
    <scope>NUCLEOTIDE SEQUENCE [LARGE SCALE GENOMIC DNA]</scope>
    <source>
        <strain evidence="3 4">TUFC12733</strain>
    </source>
</reference>
<name>A0A167Q8K7_CALVF</name>
<gene>
    <name evidence="3" type="ORF">CALVIDRAFT_561379</name>
</gene>
<evidence type="ECO:0000256" key="2">
    <source>
        <dbReference type="SAM" id="Phobius"/>
    </source>
</evidence>
<feature type="region of interest" description="Disordered" evidence="1">
    <location>
        <begin position="215"/>
        <end position="254"/>
    </location>
</feature>
<feature type="region of interest" description="Disordered" evidence="1">
    <location>
        <begin position="114"/>
        <end position="186"/>
    </location>
</feature>
<dbReference type="Proteomes" id="UP000076738">
    <property type="component" value="Unassembled WGS sequence"/>
</dbReference>
<feature type="compositionally biased region" description="Pro residues" evidence="1">
    <location>
        <begin position="479"/>
        <end position="499"/>
    </location>
</feature>
<feature type="transmembrane region" description="Helical" evidence="2">
    <location>
        <begin position="27"/>
        <end position="51"/>
    </location>
</feature>
<keyword evidence="2" id="KW-1133">Transmembrane helix</keyword>
<feature type="compositionally biased region" description="Pro residues" evidence="1">
    <location>
        <begin position="78"/>
        <end position="88"/>
    </location>
</feature>
<dbReference type="AlphaFoldDB" id="A0A167Q8K7"/>
<protein>
    <submittedName>
        <fullName evidence="3">Uncharacterized protein</fullName>
    </submittedName>
</protein>
<dbReference type="STRING" id="1330018.A0A167Q8K7"/>
<feature type="compositionally biased region" description="Low complexity" evidence="1">
    <location>
        <begin position="228"/>
        <end position="245"/>
    </location>
</feature>
<organism evidence="3 4">
    <name type="scientific">Calocera viscosa (strain TUFC12733)</name>
    <dbReference type="NCBI Taxonomy" id="1330018"/>
    <lineage>
        <taxon>Eukaryota</taxon>
        <taxon>Fungi</taxon>
        <taxon>Dikarya</taxon>
        <taxon>Basidiomycota</taxon>
        <taxon>Agaricomycotina</taxon>
        <taxon>Dacrymycetes</taxon>
        <taxon>Dacrymycetales</taxon>
        <taxon>Dacrymycetaceae</taxon>
        <taxon>Calocera</taxon>
    </lineage>
</organism>
<evidence type="ECO:0000313" key="3">
    <source>
        <dbReference type="EMBL" id="KZO99525.1"/>
    </source>
</evidence>
<proteinExistence type="predicted"/>
<keyword evidence="2" id="KW-0812">Transmembrane</keyword>
<feature type="compositionally biased region" description="Pro residues" evidence="1">
    <location>
        <begin position="172"/>
        <end position="181"/>
    </location>
</feature>
<evidence type="ECO:0000313" key="4">
    <source>
        <dbReference type="Proteomes" id="UP000076738"/>
    </source>
</evidence>
<dbReference type="EMBL" id="KV417272">
    <property type="protein sequence ID" value="KZO99525.1"/>
    <property type="molecule type" value="Genomic_DNA"/>
</dbReference>
<keyword evidence="2" id="KW-0472">Membrane</keyword>
<sequence length="549" mass="60018">MDANYFACQPTPLVPQVTVQGCVAPKVLLGLVWAVDFLLMFHFVGVLGLTIRTPRLNNFPHPLFIAIAQNPVLQPPTPSFSPVMPPSPSGKSIGSGQTRRKLMRKRASEQLTLNDGGIDQGFWGNDSGESDDSVGPSMREIAAEEALGVKNASGRRRASSLPGAQAYRRSATPPPVPPLPPGVRDSAASIPLRQRQISMPHPLGPHQVNMNLMPLPQAHSLPRPQHMQSHQWQPQPIHPQPYYSSASQPATPRERTYNIPYQVDTAPNRVSKNAMRSQTMPIPDLTTLKNFRDDYNVAPVPPMPTTPRTTFDVQQLYRFPTSAADVVEGALPALPQTPRTPAASFSGSSLSRFRSRRPSRATLSTSLPTEDPNPRQPIRISAPLTSMPTFPEQATHRMSQRPSHVPNRLTIPAPLAPQGASWPSKGASRVTVGLAYPEPATVVARRQTESRLNGALHPFEQPRKAYTRPSIILGIANPTPTPSPEPPTPSVYAPSPEPILTPQTRIEQSRQIVGRPRKESLKDLEAGNLRSTGAELYARYMAERYPSAA</sequence>
<feature type="region of interest" description="Disordered" evidence="1">
    <location>
        <begin position="78"/>
        <end position="97"/>
    </location>
</feature>